<organism evidence="3 4">
    <name type="scientific">Rattus norvegicus</name>
    <name type="common">Rat</name>
    <dbReference type="NCBI Taxonomy" id="10116"/>
    <lineage>
        <taxon>Eukaryota</taxon>
        <taxon>Metazoa</taxon>
        <taxon>Chordata</taxon>
        <taxon>Craniata</taxon>
        <taxon>Vertebrata</taxon>
        <taxon>Euteleostomi</taxon>
        <taxon>Mammalia</taxon>
        <taxon>Eutheria</taxon>
        <taxon>Euarchontoglires</taxon>
        <taxon>Glires</taxon>
        <taxon>Rodentia</taxon>
        <taxon>Myomorpha</taxon>
        <taxon>Muroidea</taxon>
        <taxon>Muridae</taxon>
        <taxon>Murinae</taxon>
        <taxon>Rattus</taxon>
    </lineage>
</organism>
<dbReference type="GeneTree" id="ENSGT00940000162515"/>
<evidence type="ECO:0000313" key="4">
    <source>
        <dbReference type="Proteomes" id="UP000002494"/>
    </source>
</evidence>
<dbReference type="InterPro" id="IPR013106">
    <property type="entry name" value="Ig_V-set"/>
</dbReference>
<dbReference type="InterPro" id="IPR003599">
    <property type="entry name" value="Ig_sub"/>
</dbReference>
<feature type="chain" id="PRO_5045586386" description="Ig-like domain-containing protein" evidence="1">
    <location>
        <begin position="16"/>
        <end position="117"/>
    </location>
</feature>
<dbReference type="InterPro" id="IPR036179">
    <property type="entry name" value="Ig-like_dom_sf"/>
</dbReference>
<dbReference type="Pfam" id="PF07686">
    <property type="entry name" value="V-set"/>
    <property type="match status" value="1"/>
</dbReference>
<dbReference type="SMART" id="SM00406">
    <property type="entry name" value="IGv"/>
    <property type="match status" value="1"/>
</dbReference>
<dbReference type="SUPFAM" id="SSF48726">
    <property type="entry name" value="Immunoglobulin"/>
    <property type="match status" value="1"/>
</dbReference>
<dbReference type="SMART" id="SM00409">
    <property type="entry name" value="IG"/>
    <property type="match status" value="1"/>
</dbReference>
<feature type="signal peptide" evidence="1">
    <location>
        <begin position="1"/>
        <end position="15"/>
    </location>
</feature>
<dbReference type="Ensembl" id="ENSRNOT00000168126.1">
    <property type="protein sequence ID" value="ENSRNOP00000109219.1"/>
    <property type="gene ID" value="ENSRNOG00000087707.1"/>
</dbReference>
<dbReference type="PROSITE" id="PS50835">
    <property type="entry name" value="IG_LIKE"/>
    <property type="match status" value="1"/>
</dbReference>
<dbReference type="InterPro" id="IPR050150">
    <property type="entry name" value="IgV_Light_Chain"/>
</dbReference>
<sequence>MWVFIIFLLVGALCGIQMTQSPSSLSVSLGDRITISCSASASISNYLNWYQKNPDGTVQLLIYYTSNLHSGVPSRFSGSGSGTDHLLTINSLEPEDIVTCYCQKYNKFPPTELQVIT</sequence>
<name>A0ABK0LEN5_RAT</name>
<protein>
    <recommendedName>
        <fullName evidence="2">Ig-like domain-containing protein</fullName>
    </recommendedName>
</protein>
<dbReference type="Gene3D" id="2.60.40.10">
    <property type="entry name" value="Immunoglobulins"/>
    <property type="match status" value="1"/>
</dbReference>
<proteinExistence type="predicted"/>
<dbReference type="InterPro" id="IPR007110">
    <property type="entry name" value="Ig-like_dom"/>
</dbReference>
<keyword evidence="1" id="KW-0732">Signal</keyword>
<dbReference type="Proteomes" id="UP000002494">
    <property type="component" value="Chromosome 4"/>
</dbReference>
<reference evidence="3" key="1">
    <citation type="submission" date="2024-01" db="EMBL/GenBank/DDBJ databases">
        <title>GRCr8: a new rat reference genome assembly contstructed from accurate long reads and long range scaffolding.</title>
        <authorList>
            <person name="Doris P.A."/>
            <person name="Kalbfleisch T."/>
            <person name="Li K."/>
            <person name="Howe K."/>
            <person name="Wood J."/>
        </authorList>
    </citation>
    <scope>NUCLEOTIDE SEQUENCE [LARGE SCALE GENOMIC DNA]</scope>
    <source>
        <strain evidence="3">Brown Norway</strain>
    </source>
</reference>
<reference evidence="3" key="3">
    <citation type="submission" date="2025-09" db="UniProtKB">
        <authorList>
            <consortium name="Ensembl"/>
        </authorList>
    </citation>
    <scope>IDENTIFICATION</scope>
    <source>
        <strain evidence="3">Brown Norway</strain>
    </source>
</reference>
<reference evidence="3" key="2">
    <citation type="submission" date="2025-08" db="UniProtKB">
        <authorList>
            <consortium name="Ensembl"/>
        </authorList>
    </citation>
    <scope>IDENTIFICATION</scope>
    <source>
        <strain evidence="3">Brown Norway</strain>
    </source>
</reference>
<dbReference type="PANTHER" id="PTHR23267">
    <property type="entry name" value="IMMUNOGLOBULIN LIGHT CHAIN"/>
    <property type="match status" value="1"/>
</dbReference>
<keyword evidence="4" id="KW-1185">Reference proteome</keyword>
<accession>A0ABK0LEN5</accession>
<dbReference type="InterPro" id="IPR013783">
    <property type="entry name" value="Ig-like_fold"/>
</dbReference>
<feature type="domain" description="Ig-like" evidence="2">
    <location>
        <begin position="16"/>
        <end position="117"/>
    </location>
</feature>
<evidence type="ECO:0000259" key="2">
    <source>
        <dbReference type="PROSITE" id="PS50835"/>
    </source>
</evidence>
<evidence type="ECO:0000256" key="1">
    <source>
        <dbReference type="SAM" id="SignalP"/>
    </source>
</evidence>
<evidence type="ECO:0000313" key="3">
    <source>
        <dbReference type="Ensembl" id="ENSRNOP00000109219.1"/>
    </source>
</evidence>